<dbReference type="RefSeq" id="WP_195171881.1">
    <property type="nucleotide sequence ID" value="NZ_CP062983.1"/>
</dbReference>
<evidence type="ECO:0000259" key="3">
    <source>
        <dbReference type="Pfam" id="PF00534"/>
    </source>
</evidence>
<organism evidence="4 5">
    <name type="scientific">Phototrophicus methaneseepsis</name>
    <dbReference type="NCBI Taxonomy" id="2710758"/>
    <lineage>
        <taxon>Bacteria</taxon>
        <taxon>Bacillati</taxon>
        <taxon>Chloroflexota</taxon>
        <taxon>Candidatus Thermofontia</taxon>
        <taxon>Phototrophicales</taxon>
        <taxon>Phototrophicaceae</taxon>
        <taxon>Phototrophicus</taxon>
    </lineage>
</organism>
<accession>A0A7S8IFP5</accession>
<evidence type="ECO:0000313" key="4">
    <source>
        <dbReference type="EMBL" id="QPC83817.1"/>
    </source>
</evidence>
<dbReference type="Gene3D" id="3.40.50.2000">
    <property type="entry name" value="Glycogen Phosphorylase B"/>
    <property type="match status" value="2"/>
</dbReference>
<dbReference type="PANTHER" id="PTHR12526:SF510">
    <property type="entry name" value="D-INOSITOL 3-PHOSPHATE GLYCOSYLTRANSFERASE"/>
    <property type="match status" value="1"/>
</dbReference>
<evidence type="ECO:0000256" key="2">
    <source>
        <dbReference type="ARBA" id="ARBA00022679"/>
    </source>
</evidence>
<keyword evidence="2 4" id="KW-0808">Transferase</keyword>
<dbReference type="SUPFAM" id="SSF53756">
    <property type="entry name" value="UDP-Glycosyltransferase/glycogen phosphorylase"/>
    <property type="match status" value="1"/>
</dbReference>
<dbReference type="PANTHER" id="PTHR12526">
    <property type="entry name" value="GLYCOSYLTRANSFERASE"/>
    <property type="match status" value="1"/>
</dbReference>
<dbReference type="AlphaFoldDB" id="A0A7S8IFP5"/>
<gene>
    <name evidence="4" type="ORF">G4Y79_05405</name>
</gene>
<feature type="domain" description="Glycosyl transferase family 1" evidence="3">
    <location>
        <begin position="172"/>
        <end position="324"/>
    </location>
</feature>
<keyword evidence="1" id="KW-0328">Glycosyltransferase</keyword>
<dbReference type="CDD" id="cd03801">
    <property type="entry name" value="GT4_PimA-like"/>
    <property type="match status" value="1"/>
</dbReference>
<dbReference type="KEGG" id="pmet:G4Y79_05405"/>
<dbReference type="Pfam" id="PF00534">
    <property type="entry name" value="Glycos_transf_1"/>
    <property type="match status" value="1"/>
</dbReference>
<evidence type="ECO:0000313" key="5">
    <source>
        <dbReference type="Proteomes" id="UP000594468"/>
    </source>
</evidence>
<dbReference type="EMBL" id="CP062983">
    <property type="protein sequence ID" value="QPC83817.1"/>
    <property type="molecule type" value="Genomic_DNA"/>
</dbReference>
<dbReference type="Proteomes" id="UP000594468">
    <property type="component" value="Chromosome"/>
</dbReference>
<sequence length="371" mass="41314">MAIDGPLRLLLFNLVTDADHQVLGFTTNWINALAPHCAYIDVLTMQAGRLDVADNVRVFSVGREKGYSEPRRVLEFYRLLRRLLDERYYDACFAHMMPLFAVMGAPLLAPKHIPITTWYTHRQRSMTLRLATMVSHRVISAVPSSFPLKTDKLRALGHGIDAVLYAPPSQVHDQPPRVIQVARLTPIKNQDVLLRAAAPLDCEVVLVGDTAEGYSTDYREELKTLTRELGMADRVTFTGQQTPQQVRDWYQRSTVAVNLSPPGLFDKAALEAMACGLPTLVSNEAFASLTGPQHKLLHINAPDDVEGLREHLRTLLALTPLQRQQIGQHLRMGVVAEHSLEPLARKVISVLRTGEVASEGTSEVFSEMASK</sequence>
<protein>
    <submittedName>
        <fullName evidence="4">Glycosyltransferase family 4 protein</fullName>
    </submittedName>
</protein>
<keyword evidence="5" id="KW-1185">Reference proteome</keyword>
<dbReference type="GO" id="GO:0016757">
    <property type="term" value="F:glycosyltransferase activity"/>
    <property type="evidence" value="ECO:0007669"/>
    <property type="project" value="UniProtKB-KW"/>
</dbReference>
<reference evidence="4 5" key="1">
    <citation type="submission" date="2020-02" db="EMBL/GenBank/DDBJ databases">
        <authorList>
            <person name="Zheng R.K."/>
            <person name="Sun C.M."/>
        </authorList>
    </citation>
    <scope>NUCLEOTIDE SEQUENCE [LARGE SCALE GENOMIC DNA]</scope>
    <source>
        <strain evidence="5">rifampicinis</strain>
    </source>
</reference>
<dbReference type="InterPro" id="IPR001296">
    <property type="entry name" value="Glyco_trans_1"/>
</dbReference>
<evidence type="ECO:0000256" key="1">
    <source>
        <dbReference type="ARBA" id="ARBA00022676"/>
    </source>
</evidence>
<name>A0A7S8IFP5_9CHLR</name>
<proteinExistence type="predicted"/>